<dbReference type="Proteomes" id="UP001596037">
    <property type="component" value="Unassembled WGS sequence"/>
</dbReference>
<feature type="chain" id="PRO_5045378100" evidence="4">
    <location>
        <begin position="26"/>
        <end position="347"/>
    </location>
</feature>
<reference evidence="7" key="1">
    <citation type="journal article" date="2019" name="Int. J. Syst. Evol. Microbiol.">
        <title>The Global Catalogue of Microorganisms (GCM) 10K type strain sequencing project: providing services to taxonomists for standard genome sequencing and annotation.</title>
        <authorList>
            <consortium name="The Broad Institute Genomics Platform"/>
            <consortium name="The Broad Institute Genome Sequencing Center for Infectious Disease"/>
            <person name="Wu L."/>
            <person name="Ma J."/>
        </authorList>
    </citation>
    <scope>NUCLEOTIDE SEQUENCE [LARGE SCALE GENOMIC DNA]</scope>
    <source>
        <strain evidence="7">CCUG 57401</strain>
    </source>
</reference>
<accession>A0ABW0NA61</accession>
<dbReference type="Gene3D" id="3.40.190.10">
    <property type="entry name" value="Periplasmic binding protein-like II"/>
    <property type="match status" value="2"/>
</dbReference>
<evidence type="ECO:0000256" key="1">
    <source>
        <dbReference type="ARBA" id="ARBA00004418"/>
    </source>
</evidence>
<evidence type="ECO:0000313" key="7">
    <source>
        <dbReference type="Proteomes" id="UP001596037"/>
    </source>
</evidence>
<organism evidence="6 7">
    <name type="scientific">Caenimonas terrae</name>
    <dbReference type="NCBI Taxonomy" id="696074"/>
    <lineage>
        <taxon>Bacteria</taxon>
        <taxon>Pseudomonadati</taxon>
        <taxon>Pseudomonadota</taxon>
        <taxon>Betaproteobacteria</taxon>
        <taxon>Burkholderiales</taxon>
        <taxon>Comamonadaceae</taxon>
        <taxon>Caenimonas</taxon>
    </lineage>
</organism>
<evidence type="ECO:0000256" key="3">
    <source>
        <dbReference type="ARBA" id="ARBA00022729"/>
    </source>
</evidence>
<evidence type="ECO:0000256" key="2">
    <source>
        <dbReference type="ARBA" id="ARBA00010742"/>
    </source>
</evidence>
<comment type="subcellular location">
    <subcellularLocation>
        <location evidence="1">Periplasm</location>
    </subcellularLocation>
</comment>
<feature type="domain" description="SsuA/THI5-like" evidence="5">
    <location>
        <begin position="47"/>
        <end position="259"/>
    </location>
</feature>
<dbReference type="Pfam" id="PF09084">
    <property type="entry name" value="NMT1"/>
    <property type="match status" value="1"/>
</dbReference>
<dbReference type="InterPro" id="IPR015168">
    <property type="entry name" value="SsuA/THI5"/>
</dbReference>
<dbReference type="PANTHER" id="PTHR30024:SF47">
    <property type="entry name" value="TAURINE-BINDING PERIPLASMIC PROTEIN"/>
    <property type="match status" value="1"/>
</dbReference>
<evidence type="ECO:0000256" key="4">
    <source>
        <dbReference type="SAM" id="SignalP"/>
    </source>
</evidence>
<evidence type="ECO:0000259" key="5">
    <source>
        <dbReference type="Pfam" id="PF09084"/>
    </source>
</evidence>
<sequence length="347" mass="37494">MPVNPLRRLVVAIACGLLAAGSALAQAPAAAPTKVTVSILFITADVGVFWGIEQGYYKEQGLELDLQRMTSAADAIALLATDKLDVGSGSATPGLFNALKRGLPIQIVAEKSAVRPIGPDTNTAGSGSILVRADLKDQVRTVADLKGKRIGVNSLQSTTLNYVMRGISKGGLGKDDVVFVEMPFSQFVPALQKKAVDAVMVYPPLVQTIESKMRLAYSMPESDLHRTSANDATNIMMFSPGFARTDAARRFMVAHLRAQRDYMRLVQAGQQNEVCKVINKYTPAMPADCTGMSFTGVDPNGAINVESLERYQKEWMDWGVMKEPADIRKSVNTEFVRNAVTVLGPAR</sequence>
<proteinExistence type="inferred from homology"/>
<feature type="signal peptide" evidence="4">
    <location>
        <begin position="1"/>
        <end position="25"/>
    </location>
</feature>
<dbReference type="RefSeq" id="WP_376848904.1">
    <property type="nucleotide sequence ID" value="NZ_JBHSMF010000003.1"/>
</dbReference>
<comment type="similarity">
    <text evidence="2">Belongs to the bacterial solute-binding protein SsuA/TauA family.</text>
</comment>
<dbReference type="SUPFAM" id="SSF53850">
    <property type="entry name" value="Periplasmic binding protein-like II"/>
    <property type="match status" value="1"/>
</dbReference>
<keyword evidence="7" id="KW-1185">Reference proteome</keyword>
<gene>
    <name evidence="6" type="ORF">ACFPOE_04935</name>
</gene>
<dbReference type="PANTHER" id="PTHR30024">
    <property type="entry name" value="ALIPHATIC SULFONATES-BINDING PROTEIN-RELATED"/>
    <property type="match status" value="1"/>
</dbReference>
<dbReference type="EMBL" id="JBHSMF010000003">
    <property type="protein sequence ID" value="MFC5496872.1"/>
    <property type="molecule type" value="Genomic_DNA"/>
</dbReference>
<comment type="caution">
    <text evidence="6">The sequence shown here is derived from an EMBL/GenBank/DDBJ whole genome shotgun (WGS) entry which is preliminary data.</text>
</comment>
<protein>
    <submittedName>
        <fullName evidence="6">ABC transporter substrate-binding protein</fullName>
    </submittedName>
</protein>
<name>A0ABW0NA61_9BURK</name>
<evidence type="ECO:0000313" key="6">
    <source>
        <dbReference type="EMBL" id="MFC5496872.1"/>
    </source>
</evidence>
<keyword evidence="3 4" id="KW-0732">Signal</keyword>